<reference evidence="3" key="1">
    <citation type="journal article" date="2011" name="Proc. Natl. Acad. Sci. U.S.A.">
        <title>Obligate biotrophy features unraveled by the genomic analysis of rust fungi.</title>
        <authorList>
            <person name="Duplessis S."/>
            <person name="Cuomo C.A."/>
            <person name="Lin Y.-C."/>
            <person name="Aerts A."/>
            <person name="Tisserant E."/>
            <person name="Veneault-Fourrey C."/>
            <person name="Joly D.L."/>
            <person name="Hacquard S."/>
            <person name="Amselem J."/>
            <person name="Cantarel B.L."/>
            <person name="Chiu R."/>
            <person name="Coutinho P.M."/>
            <person name="Feau N."/>
            <person name="Field M."/>
            <person name="Frey P."/>
            <person name="Gelhaye E."/>
            <person name="Goldberg J."/>
            <person name="Grabherr M.G."/>
            <person name="Kodira C.D."/>
            <person name="Kohler A."/>
            <person name="Kuees U."/>
            <person name="Lindquist E.A."/>
            <person name="Lucas S.M."/>
            <person name="Mago R."/>
            <person name="Mauceli E."/>
            <person name="Morin E."/>
            <person name="Murat C."/>
            <person name="Pangilinan J.L."/>
            <person name="Park R."/>
            <person name="Pearson M."/>
            <person name="Quesneville H."/>
            <person name="Rouhier N."/>
            <person name="Sakthikumar S."/>
            <person name="Salamov A.A."/>
            <person name="Schmutz J."/>
            <person name="Selles B."/>
            <person name="Shapiro H."/>
            <person name="Tanguay P."/>
            <person name="Tuskan G.A."/>
            <person name="Henrissat B."/>
            <person name="Van de Peer Y."/>
            <person name="Rouze P."/>
            <person name="Ellis J.G."/>
            <person name="Dodds P.N."/>
            <person name="Schein J.E."/>
            <person name="Zhong S."/>
            <person name="Hamelin R.C."/>
            <person name="Grigoriev I.V."/>
            <person name="Szabo L.J."/>
            <person name="Martin F."/>
        </authorList>
    </citation>
    <scope>NUCLEOTIDE SEQUENCE [LARGE SCALE GENOMIC DNA]</scope>
    <source>
        <strain evidence="3">98AG31 / pathotype 3-4-7</strain>
    </source>
</reference>
<dbReference type="KEGG" id="mlr:MELLADRAFT_68085"/>
<feature type="compositionally biased region" description="Polar residues" evidence="1">
    <location>
        <begin position="51"/>
        <end position="69"/>
    </location>
</feature>
<evidence type="ECO:0000313" key="2">
    <source>
        <dbReference type="EMBL" id="EGG00098.1"/>
    </source>
</evidence>
<feature type="region of interest" description="Disordered" evidence="1">
    <location>
        <begin position="1"/>
        <end position="69"/>
    </location>
</feature>
<dbReference type="AlphaFoldDB" id="F4S5I9"/>
<protein>
    <submittedName>
        <fullName evidence="2">Uncharacterized protein</fullName>
    </submittedName>
</protein>
<proteinExistence type="predicted"/>
<evidence type="ECO:0000313" key="3">
    <source>
        <dbReference type="Proteomes" id="UP000001072"/>
    </source>
</evidence>
<keyword evidence="3" id="KW-1185">Reference proteome</keyword>
<evidence type="ECO:0000256" key="1">
    <source>
        <dbReference type="SAM" id="MobiDB-lite"/>
    </source>
</evidence>
<dbReference type="RefSeq" id="XP_007416696.1">
    <property type="nucleotide sequence ID" value="XM_007416634.1"/>
</dbReference>
<dbReference type="HOGENOM" id="CLU_1170868_0_0_1"/>
<dbReference type="Proteomes" id="UP000001072">
    <property type="component" value="Unassembled WGS sequence"/>
</dbReference>
<dbReference type="InParanoid" id="F4S5I9"/>
<dbReference type="GeneID" id="18930965"/>
<organism evidence="3">
    <name type="scientific">Melampsora larici-populina (strain 98AG31 / pathotype 3-4-7)</name>
    <name type="common">Poplar leaf rust fungus</name>
    <dbReference type="NCBI Taxonomy" id="747676"/>
    <lineage>
        <taxon>Eukaryota</taxon>
        <taxon>Fungi</taxon>
        <taxon>Dikarya</taxon>
        <taxon>Basidiomycota</taxon>
        <taxon>Pucciniomycotina</taxon>
        <taxon>Pucciniomycetes</taxon>
        <taxon>Pucciniales</taxon>
        <taxon>Melampsoraceae</taxon>
        <taxon>Melampsora</taxon>
    </lineage>
</organism>
<name>F4S5I9_MELLP</name>
<dbReference type="VEuPathDB" id="FungiDB:MELLADRAFT_68085"/>
<dbReference type="EMBL" id="GL883151">
    <property type="protein sequence ID" value="EGG00098.1"/>
    <property type="molecule type" value="Genomic_DNA"/>
</dbReference>
<dbReference type="OrthoDB" id="2512558at2759"/>
<feature type="compositionally biased region" description="Polar residues" evidence="1">
    <location>
        <begin position="1"/>
        <end position="41"/>
    </location>
</feature>
<gene>
    <name evidence="2" type="ORF">MELLADRAFT_68085</name>
</gene>
<accession>F4S5I9</accession>
<sequence>MDAITSNTRTAQSNTTKLIDTEINEVQPTSTFPAETSQKPYNRTRGKLNQKTKPPSSSTNVTPHQLVVNPTTSHKQTIMYSSSLTALSNNEDCLRSLFKTSSPESPPFRHKYLSESTLADLGELEGIVFEPQPEPSFINKSTPYASFPSNSTNAHREVTDDKINLIYLGGDDLVQAQDIEEANFPVPQLSNKKGSCKCGCHEEMLVLKERIQKSEDLVFPEFCAIPPCCAAIISELP</sequence>